<comment type="caution">
    <text evidence="2">The sequence shown here is derived from an EMBL/GenBank/DDBJ whole genome shotgun (WGS) entry which is preliminary data.</text>
</comment>
<evidence type="ECO:0000313" key="3">
    <source>
        <dbReference type="Proteomes" id="UP001465976"/>
    </source>
</evidence>
<dbReference type="EMBL" id="JBAHYK010000671">
    <property type="protein sequence ID" value="KAL0572113.1"/>
    <property type="molecule type" value="Genomic_DNA"/>
</dbReference>
<protein>
    <submittedName>
        <fullName evidence="2">Uncharacterized protein</fullName>
    </submittedName>
</protein>
<reference evidence="2 3" key="1">
    <citation type="submission" date="2024-02" db="EMBL/GenBank/DDBJ databases">
        <title>A draft genome for the cacao thread blight pathogen Marasmius crinis-equi.</title>
        <authorList>
            <person name="Cohen S.P."/>
            <person name="Baruah I.K."/>
            <person name="Amoako-Attah I."/>
            <person name="Bukari Y."/>
            <person name="Meinhardt L.W."/>
            <person name="Bailey B.A."/>
        </authorList>
    </citation>
    <scope>NUCLEOTIDE SEQUENCE [LARGE SCALE GENOMIC DNA]</scope>
    <source>
        <strain evidence="2 3">GH-76</strain>
    </source>
</reference>
<evidence type="ECO:0000313" key="2">
    <source>
        <dbReference type="EMBL" id="KAL0572113.1"/>
    </source>
</evidence>
<accession>A0ABR3FAG7</accession>
<name>A0ABR3FAG7_9AGAR</name>
<organism evidence="2 3">
    <name type="scientific">Marasmius crinis-equi</name>
    <dbReference type="NCBI Taxonomy" id="585013"/>
    <lineage>
        <taxon>Eukaryota</taxon>
        <taxon>Fungi</taxon>
        <taxon>Dikarya</taxon>
        <taxon>Basidiomycota</taxon>
        <taxon>Agaricomycotina</taxon>
        <taxon>Agaricomycetes</taxon>
        <taxon>Agaricomycetidae</taxon>
        <taxon>Agaricales</taxon>
        <taxon>Marasmiineae</taxon>
        <taxon>Marasmiaceae</taxon>
        <taxon>Marasmius</taxon>
    </lineage>
</organism>
<proteinExistence type="predicted"/>
<gene>
    <name evidence="2" type="ORF">V5O48_009852</name>
    <name evidence="1" type="ORF">V5O48_014220</name>
</gene>
<evidence type="ECO:0000313" key="1">
    <source>
        <dbReference type="EMBL" id="KAL0567776.1"/>
    </source>
</evidence>
<dbReference type="Proteomes" id="UP001465976">
    <property type="component" value="Unassembled WGS sequence"/>
</dbReference>
<sequence length="417" mass="47466">MSQTLETTIQLHHAITSVLALAGDSSSEPTVQLKNAWTNWLRNNLLGDNDVELKKLIIGFLRHWRWWRPVLKELVTPATTVSPDGIYQEKILPLSQCQDLHVLEAFKPVYCNTLYAPLLSWTFQDAMTFQLGAGNPYWAKKPTLPRNGLCREVLEQDPALLRSSHCDVKTEDLQHGLSEIKRKGIFPQFVVVPSWAAMSEAVEKELDTVAAVFGWLVWLIHGQNRMETILVSARRGYLAVRSPAIGTKMTALWRDSKEDSCILFLLSTHARAAEKLLERMKLESYRAQWYNFLQALKTGEKVPPSFGPFIAYSRPHPSFVEKLFLDKFFDFPTVPARNGIFSITLASLFMICTSRCVFEAFRDFELSASRVLGLTEQGLPVRIVQLMELVLEHKTFEELQKAYDTWLSSSFNPIGSL</sequence>
<keyword evidence="3" id="KW-1185">Reference proteome</keyword>
<dbReference type="EMBL" id="JBAHYK010001499">
    <property type="protein sequence ID" value="KAL0567776.1"/>
    <property type="molecule type" value="Genomic_DNA"/>
</dbReference>